<sequence length="66" mass="7148">MLTVPTPATNETECEEAALRAVSSHLGPDCIGRVRRFLGSGVGRVRRETCGDPRCDPERGVNKVSH</sequence>
<evidence type="ECO:0000313" key="1">
    <source>
        <dbReference type="EMBL" id="CAB4961226.1"/>
    </source>
</evidence>
<protein>
    <submittedName>
        <fullName evidence="1">Unannotated protein</fullName>
    </submittedName>
</protein>
<dbReference type="EMBL" id="CAFBNC010000233">
    <property type="protein sequence ID" value="CAB4961226.1"/>
    <property type="molecule type" value="Genomic_DNA"/>
</dbReference>
<dbReference type="AlphaFoldDB" id="A0A6J7KZ96"/>
<accession>A0A6J7KZ96</accession>
<name>A0A6J7KZ96_9ZZZZ</name>
<gene>
    <name evidence="1" type="ORF">UFOPK3733_02462</name>
</gene>
<organism evidence="1">
    <name type="scientific">freshwater metagenome</name>
    <dbReference type="NCBI Taxonomy" id="449393"/>
    <lineage>
        <taxon>unclassified sequences</taxon>
        <taxon>metagenomes</taxon>
        <taxon>ecological metagenomes</taxon>
    </lineage>
</organism>
<reference evidence="1" key="1">
    <citation type="submission" date="2020-05" db="EMBL/GenBank/DDBJ databases">
        <authorList>
            <person name="Chiriac C."/>
            <person name="Salcher M."/>
            <person name="Ghai R."/>
            <person name="Kavagutti S V."/>
        </authorList>
    </citation>
    <scope>NUCLEOTIDE SEQUENCE</scope>
</reference>
<proteinExistence type="predicted"/>